<keyword evidence="4" id="KW-1185">Reference proteome</keyword>
<evidence type="ECO:0000313" key="3">
    <source>
        <dbReference type="EMBL" id="MCU0105653.1"/>
    </source>
</evidence>
<dbReference type="Gene3D" id="3.20.20.190">
    <property type="entry name" value="Phosphatidylinositol (PI) phosphodiesterase"/>
    <property type="match status" value="1"/>
</dbReference>
<dbReference type="PANTHER" id="PTHR46211">
    <property type="entry name" value="GLYCEROPHOSPHORYL DIESTER PHOSPHODIESTERASE"/>
    <property type="match status" value="1"/>
</dbReference>
<feature type="domain" description="GP-PDE" evidence="2">
    <location>
        <begin position="353"/>
        <end position="589"/>
    </location>
</feature>
<gene>
    <name evidence="3" type="ORF">N7603_08275</name>
</gene>
<dbReference type="Proteomes" id="UP001209076">
    <property type="component" value="Unassembled WGS sequence"/>
</dbReference>
<dbReference type="InterPro" id="IPR017946">
    <property type="entry name" value="PLC-like_Pdiesterase_TIM-brl"/>
</dbReference>
<proteinExistence type="predicted"/>
<dbReference type="PROSITE" id="PS51704">
    <property type="entry name" value="GP_PDE"/>
    <property type="match status" value="1"/>
</dbReference>
<feature type="transmembrane region" description="Helical" evidence="1">
    <location>
        <begin position="219"/>
        <end position="245"/>
    </location>
</feature>
<dbReference type="InterPro" id="IPR030395">
    <property type="entry name" value="GP_PDE_dom"/>
</dbReference>
<dbReference type="EMBL" id="JAOEGN010000020">
    <property type="protein sequence ID" value="MCU0105653.1"/>
    <property type="molecule type" value="Genomic_DNA"/>
</dbReference>
<keyword evidence="1" id="KW-0472">Membrane</keyword>
<sequence length="609" mass="69965">MTRLLHLMAKSLGHNIKTLIYFEVIYRLFGVLLLYPTVTRLFDLSIKYSQFVYITNKDFIPYLTSPLTLSIVFLISILLILYFLVEILCLQALYRYGIHDVSLSLKQLWRVGIEEVKSVVKGRALFLILPMIGFIYIIGFISVYGFISTIKLPLIINELRADELINRIFMITTIIIFVIFINTMLFLPIYGLEPSKLILTLKENQKILKHRRIRTMLEFFLMNLTMNMVIYGIYFMILLFIGWLIQITRGEGYVIPTLFTLIYAVYALIGFLSTLFYIPINIAYMNAIVYQRDESVVTPKVLNLDILKPNPKIRRWGTKLSIVTLLVLVILNISTVYQIVGADRQPIELFNRPSVIAHRGASIYAPENTLIAMETAIAQGADAVEIDVRMSSDGVLFLFHDTVVNRTTNLSNGAYIESLTFEQIQTLDAGTWYHPAFSGVKIPSLVEVLELIKGKVDLYLEIKGRTPGIEAKVVELLIEYEMIDSTTLMSFSRDQLRVIKSLNPDLETMMLIPVFFGSLSEVLDLDYVDSYGLRFDMIKANPEYIQMIHIREKRAYGWTINRRADIQMAVSYDVDGIITDDPLLAIELAYEKITPTLFQDLIRQLFTTR</sequence>
<dbReference type="SUPFAM" id="SSF51695">
    <property type="entry name" value="PLC-like phosphodiesterases"/>
    <property type="match status" value="1"/>
</dbReference>
<accession>A0ABT2Q157</accession>
<evidence type="ECO:0000313" key="4">
    <source>
        <dbReference type="Proteomes" id="UP001209076"/>
    </source>
</evidence>
<dbReference type="PANTHER" id="PTHR46211:SF1">
    <property type="entry name" value="GLYCEROPHOSPHODIESTER PHOSPHODIESTERASE, CYTOPLASMIC"/>
    <property type="match status" value="1"/>
</dbReference>
<evidence type="ECO:0000256" key="1">
    <source>
        <dbReference type="SAM" id="Phobius"/>
    </source>
</evidence>
<feature type="transmembrane region" description="Helical" evidence="1">
    <location>
        <begin position="167"/>
        <end position="192"/>
    </location>
</feature>
<reference evidence="4" key="1">
    <citation type="submission" date="2023-07" db="EMBL/GenBank/DDBJ databases">
        <title>Novel Mycoplasma species identified in domestic and wild animals.</title>
        <authorList>
            <person name="Volokhov D.V."/>
            <person name="Furtak V.A."/>
            <person name="Zagorodnyaya T.A."/>
        </authorList>
    </citation>
    <scope>NUCLEOTIDE SEQUENCE [LARGE SCALE GENOMIC DNA]</scope>
    <source>
        <strain evidence="4">92-19</strain>
    </source>
</reference>
<dbReference type="InterPro" id="IPR018476">
    <property type="entry name" value="GlyceroP-diester-Pdiesterase_M"/>
</dbReference>
<feature type="transmembrane region" description="Helical" evidence="1">
    <location>
        <begin position="320"/>
        <end position="340"/>
    </location>
</feature>
<dbReference type="Pfam" id="PF10110">
    <property type="entry name" value="GPDPase_memb"/>
    <property type="match status" value="1"/>
</dbReference>
<dbReference type="Pfam" id="PF03009">
    <property type="entry name" value="GDPD"/>
    <property type="match status" value="1"/>
</dbReference>
<feature type="transmembrane region" description="Helical" evidence="1">
    <location>
        <begin position="124"/>
        <end position="147"/>
    </location>
</feature>
<keyword evidence="1" id="KW-0812">Transmembrane</keyword>
<comment type="caution">
    <text evidence="3">The sequence shown here is derived from an EMBL/GenBank/DDBJ whole genome shotgun (WGS) entry which is preliminary data.</text>
</comment>
<feature type="transmembrane region" description="Helical" evidence="1">
    <location>
        <begin position="257"/>
        <end position="278"/>
    </location>
</feature>
<evidence type="ECO:0000259" key="2">
    <source>
        <dbReference type="PROSITE" id="PS51704"/>
    </source>
</evidence>
<protein>
    <submittedName>
        <fullName evidence="3">Glycerophosphoryl diester phosphodiesterase membrane domain-containing protein</fullName>
    </submittedName>
</protein>
<organism evidence="3 4">
    <name type="scientific">Paracholeplasma vituli</name>
    <dbReference type="NCBI Taxonomy" id="69473"/>
    <lineage>
        <taxon>Bacteria</taxon>
        <taxon>Bacillati</taxon>
        <taxon>Mycoplasmatota</taxon>
        <taxon>Mollicutes</taxon>
        <taxon>Acholeplasmatales</taxon>
        <taxon>Acholeplasmataceae</taxon>
        <taxon>Paracholeplasma</taxon>
    </lineage>
</organism>
<name>A0ABT2Q157_9MOLU</name>
<feature type="transmembrane region" description="Helical" evidence="1">
    <location>
        <begin position="20"/>
        <end position="39"/>
    </location>
</feature>
<feature type="transmembrane region" description="Helical" evidence="1">
    <location>
        <begin position="59"/>
        <end position="85"/>
    </location>
</feature>
<keyword evidence="1" id="KW-1133">Transmembrane helix</keyword>
<dbReference type="RefSeq" id="WP_262096972.1">
    <property type="nucleotide sequence ID" value="NZ_JAOEGN010000020.1"/>
</dbReference>